<feature type="transmembrane region" description="Helical" evidence="6">
    <location>
        <begin position="304"/>
        <end position="330"/>
    </location>
</feature>
<evidence type="ECO:0000256" key="6">
    <source>
        <dbReference type="SAM" id="Phobius"/>
    </source>
</evidence>
<feature type="transmembrane region" description="Helical" evidence="6">
    <location>
        <begin position="342"/>
        <end position="364"/>
    </location>
</feature>
<dbReference type="GO" id="GO:0008360">
    <property type="term" value="P:regulation of cell shape"/>
    <property type="evidence" value="ECO:0007669"/>
    <property type="project" value="UniProtKB-KW"/>
</dbReference>
<feature type="transmembrane region" description="Helical" evidence="6">
    <location>
        <begin position="14"/>
        <end position="35"/>
    </location>
</feature>
<keyword evidence="5 6" id="KW-0472">Membrane</keyword>
<dbReference type="Pfam" id="PF01098">
    <property type="entry name" value="FTSW_RODA_SPOVE"/>
    <property type="match status" value="1"/>
</dbReference>
<organism evidence="7">
    <name type="scientific">hydrothermal vent metagenome</name>
    <dbReference type="NCBI Taxonomy" id="652676"/>
    <lineage>
        <taxon>unclassified sequences</taxon>
        <taxon>metagenomes</taxon>
        <taxon>ecological metagenomes</taxon>
    </lineage>
</organism>
<accession>A0A1W1C781</accession>
<feature type="transmembrane region" description="Helical" evidence="6">
    <location>
        <begin position="185"/>
        <end position="204"/>
    </location>
</feature>
<name>A0A1W1C781_9ZZZZ</name>
<feature type="transmembrane region" description="Helical" evidence="6">
    <location>
        <begin position="70"/>
        <end position="90"/>
    </location>
</feature>
<feature type="transmembrane region" description="Helical" evidence="6">
    <location>
        <begin position="267"/>
        <end position="292"/>
    </location>
</feature>
<dbReference type="EMBL" id="FPHC01000064">
    <property type="protein sequence ID" value="SFV61584.1"/>
    <property type="molecule type" value="Genomic_DNA"/>
</dbReference>
<keyword evidence="3" id="KW-0133">Cell shape</keyword>
<reference evidence="7" key="1">
    <citation type="submission" date="2016-10" db="EMBL/GenBank/DDBJ databases">
        <authorList>
            <person name="de Groot N.N."/>
        </authorList>
    </citation>
    <scope>NUCLEOTIDE SEQUENCE</scope>
</reference>
<feature type="transmembrane region" description="Helical" evidence="6">
    <location>
        <begin position="47"/>
        <end position="64"/>
    </location>
</feature>
<feature type="transmembrane region" description="Helical" evidence="6">
    <location>
        <begin position="162"/>
        <end position="179"/>
    </location>
</feature>
<gene>
    <name evidence="7" type="ORF">MNB_SV-6-997</name>
</gene>
<keyword evidence="4 6" id="KW-1133">Transmembrane helix</keyword>
<evidence type="ECO:0000256" key="4">
    <source>
        <dbReference type="ARBA" id="ARBA00022989"/>
    </source>
</evidence>
<dbReference type="PANTHER" id="PTHR30474:SF1">
    <property type="entry name" value="PEPTIDOGLYCAN GLYCOSYLTRANSFERASE MRDB"/>
    <property type="match status" value="1"/>
</dbReference>
<evidence type="ECO:0000256" key="3">
    <source>
        <dbReference type="ARBA" id="ARBA00022960"/>
    </source>
</evidence>
<dbReference type="GO" id="GO:0032153">
    <property type="term" value="C:cell division site"/>
    <property type="evidence" value="ECO:0007669"/>
    <property type="project" value="TreeGrafter"/>
</dbReference>
<proteinExistence type="predicted"/>
<feature type="transmembrane region" description="Helical" evidence="6">
    <location>
        <begin position="137"/>
        <end position="155"/>
    </location>
</feature>
<dbReference type="GO" id="GO:0015648">
    <property type="term" value="F:lipid-linked peptidoglycan transporter activity"/>
    <property type="evidence" value="ECO:0007669"/>
    <property type="project" value="TreeGrafter"/>
</dbReference>
<evidence type="ECO:0000256" key="1">
    <source>
        <dbReference type="ARBA" id="ARBA00004141"/>
    </source>
</evidence>
<sequence length="377" mass="42466">MNKWLTYDKQILKYFNYFLMIQILPILGISSFLIYEINPLLFKKQMLYYGVGAIAFFVSAFIPWRRIIWWFIPIVYVINLLMLLAVDLVGKTILGAQRWIEIPGIGLTIQPSEFVKVSVIMMLAYMINSKPPPESGYGIAMFVKLSLVILIPFLLITKEPDLGTALVLLITGYGILFMVGINWKIWVAIIVAVGLSAPLLYSNLHDYQKKRITDFLGKPSYHVQQALIAIGSGGLKGKKKDEATQTQLKFLPISSSDFIFAYLGERFGFVGMITVISLYILLIIHLIMIAIWNSTDYLVRTFASGLAFLIFIYMGVNIYMIIGLAPVVGVPLPMFSHGGTSFIIFAVIFGILQNLLAFKSFFVYNPDSKVMMTPVKS</sequence>
<dbReference type="PANTHER" id="PTHR30474">
    <property type="entry name" value="CELL CYCLE PROTEIN"/>
    <property type="match status" value="1"/>
</dbReference>
<dbReference type="GO" id="GO:0005886">
    <property type="term" value="C:plasma membrane"/>
    <property type="evidence" value="ECO:0007669"/>
    <property type="project" value="TreeGrafter"/>
</dbReference>
<dbReference type="InterPro" id="IPR001182">
    <property type="entry name" value="FtsW/RodA"/>
</dbReference>
<protein>
    <submittedName>
        <fullName evidence="7">RodA protein homolog</fullName>
    </submittedName>
</protein>
<evidence type="ECO:0000256" key="5">
    <source>
        <dbReference type="ARBA" id="ARBA00023136"/>
    </source>
</evidence>
<evidence type="ECO:0000313" key="7">
    <source>
        <dbReference type="EMBL" id="SFV61584.1"/>
    </source>
</evidence>
<keyword evidence="2 6" id="KW-0812">Transmembrane</keyword>
<evidence type="ECO:0000256" key="2">
    <source>
        <dbReference type="ARBA" id="ARBA00022692"/>
    </source>
</evidence>
<dbReference type="GO" id="GO:0051301">
    <property type="term" value="P:cell division"/>
    <property type="evidence" value="ECO:0007669"/>
    <property type="project" value="InterPro"/>
</dbReference>
<dbReference type="AlphaFoldDB" id="A0A1W1C781"/>
<comment type="subcellular location">
    <subcellularLocation>
        <location evidence="1">Membrane</location>
        <topology evidence="1">Multi-pass membrane protein</topology>
    </subcellularLocation>
</comment>